<dbReference type="InterPro" id="IPR027589">
    <property type="entry name" value="Choice_anch_B"/>
</dbReference>
<dbReference type="Proteomes" id="UP001150266">
    <property type="component" value="Unassembled WGS sequence"/>
</dbReference>
<dbReference type="EMBL" id="JAOTPV010000001">
    <property type="protein sequence ID" value="KAJ4490127.1"/>
    <property type="molecule type" value="Genomic_DNA"/>
</dbReference>
<accession>A0A9W9ATE1</accession>
<keyword evidence="2" id="KW-1185">Reference proteome</keyword>
<organism evidence="1 2">
    <name type="scientific">Lentinula aciculospora</name>
    <dbReference type="NCBI Taxonomy" id="153920"/>
    <lineage>
        <taxon>Eukaryota</taxon>
        <taxon>Fungi</taxon>
        <taxon>Dikarya</taxon>
        <taxon>Basidiomycota</taxon>
        <taxon>Agaricomycotina</taxon>
        <taxon>Agaricomycetes</taxon>
        <taxon>Agaricomycetidae</taxon>
        <taxon>Agaricales</taxon>
        <taxon>Marasmiineae</taxon>
        <taxon>Omphalotaceae</taxon>
        <taxon>Lentinula</taxon>
    </lineage>
</organism>
<dbReference type="NCBIfam" id="TIGR04312">
    <property type="entry name" value="choice_anch_B"/>
    <property type="match status" value="1"/>
</dbReference>
<dbReference type="PANTHER" id="PTHR38787">
    <property type="entry name" value="REGULATORY P DOMAIN-CONTAINING PROTEIN"/>
    <property type="match status" value="1"/>
</dbReference>
<sequence length="437" mass="47772">MQSSVDALKSSFATATQSLGSEEPIPPWHSLSLDPISEFVPCVLGYSSFSSNHTYACKNADLYAFVPHWAMGSENRIGNDVWGWTDAESGREFGMVGQGDGTAFVEIQPDGGVEYLGRLPTQSVDSIWRDIKVIGNTAYIGSEAEGHGVQVFNLSKVNLISPKEYSITTDLTALFDELPIGRSHNIVSHSSKPLIAAVGSAPRNDSCAAGLIFIDVSDPENPKGVGCASEDGYVHDAQCLTYHGPDSKYEGADICYSFNEDTFTIYDISNTSASVIISSTPYYGVSYSHQGWVVDENDQRYLLLDDELDELFSRGWASDNKTVTYIWNIEDLEYPVLTGHFSSAVKAIDHNLYIVNGLAYEANYQAGLRVIDVSSVNKDPTGSSFKEVAFFDVFPEDDDVGGVAEFSGAWSSYPYFQSGFILVNSMDRGLFVLKLTN</sequence>
<reference evidence="1" key="1">
    <citation type="submission" date="2022-08" db="EMBL/GenBank/DDBJ databases">
        <title>A Global Phylogenomic Analysis of the Shiitake Genus Lentinula.</title>
        <authorList>
            <consortium name="DOE Joint Genome Institute"/>
            <person name="Sierra-Patev S."/>
            <person name="Min B."/>
            <person name="Naranjo-Ortiz M."/>
            <person name="Looney B."/>
            <person name="Konkel Z."/>
            <person name="Slot J.C."/>
            <person name="Sakamoto Y."/>
            <person name="Steenwyk J.L."/>
            <person name="Rokas A."/>
            <person name="Carro J."/>
            <person name="Camarero S."/>
            <person name="Ferreira P."/>
            <person name="Molpeceres G."/>
            <person name="Ruiz-Duenas F.J."/>
            <person name="Serrano A."/>
            <person name="Henrissat B."/>
            <person name="Drula E."/>
            <person name="Hughes K.W."/>
            <person name="Mata J.L."/>
            <person name="Ishikawa N.K."/>
            <person name="Vargas-Isla R."/>
            <person name="Ushijima S."/>
            <person name="Smith C.A."/>
            <person name="Ahrendt S."/>
            <person name="Andreopoulos W."/>
            <person name="He G."/>
            <person name="Labutti K."/>
            <person name="Lipzen A."/>
            <person name="Ng V."/>
            <person name="Riley R."/>
            <person name="Sandor L."/>
            <person name="Barry K."/>
            <person name="Martinez A.T."/>
            <person name="Xiao Y."/>
            <person name="Gibbons J.G."/>
            <person name="Terashima K."/>
            <person name="Grigoriev I.V."/>
            <person name="Hibbett D.S."/>
        </authorList>
    </citation>
    <scope>NUCLEOTIDE SEQUENCE</scope>
    <source>
        <strain evidence="1">JLM2183</strain>
    </source>
</reference>
<gene>
    <name evidence="1" type="ORF">J3R30DRAFT_3278715</name>
</gene>
<evidence type="ECO:0000313" key="1">
    <source>
        <dbReference type="EMBL" id="KAJ4490127.1"/>
    </source>
</evidence>
<proteinExistence type="predicted"/>
<name>A0A9W9ATE1_9AGAR</name>
<comment type="caution">
    <text evidence="1">The sequence shown here is derived from an EMBL/GenBank/DDBJ whole genome shotgun (WGS) entry which is preliminary data.</text>
</comment>
<protein>
    <recommendedName>
        <fullName evidence="3">Regulatory P domain-containing protein</fullName>
    </recommendedName>
</protein>
<evidence type="ECO:0008006" key="3">
    <source>
        <dbReference type="Google" id="ProtNLM"/>
    </source>
</evidence>
<dbReference type="PANTHER" id="PTHR38787:SF3">
    <property type="entry name" value="REGULATORY P DOMAIN-CONTAINING PROTEIN"/>
    <property type="match status" value="1"/>
</dbReference>
<dbReference type="AlphaFoldDB" id="A0A9W9ATE1"/>
<evidence type="ECO:0000313" key="2">
    <source>
        <dbReference type="Proteomes" id="UP001150266"/>
    </source>
</evidence>
<dbReference type="GO" id="GO:0005576">
    <property type="term" value="C:extracellular region"/>
    <property type="evidence" value="ECO:0007669"/>
    <property type="project" value="TreeGrafter"/>
</dbReference>
<dbReference type="OrthoDB" id="2099887at2759"/>